<dbReference type="InterPro" id="IPR046748">
    <property type="entry name" value="HipA_2"/>
</dbReference>
<reference evidence="2 3" key="1">
    <citation type="submission" date="2019-03" db="EMBL/GenBank/DDBJ databases">
        <authorList>
            <person name="Jensen L."/>
            <person name="Storgaard J."/>
            <person name="Sulaj E."/>
            <person name="Schramm A."/>
            <person name="Marshall I.P.G."/>
        </authorList>
    </citation>
    <scope>NUCLEOTIDE SEQUENCE [LARGE SCALE GENOMIC DNA]</scope>
    <source>
        <strain evidence="2 3">2017H2G3</strain>
    </source>
</reference>
<dbReference type="Pfam" id="PF20613">
    <property type="entry name" value="HipA_2"/>
    <property type="match status" value="1"/>
</dbReference>
<gene>
    <name evidence="2" type="ORF">E0Y62_21430</name>
</gene>
<sequence>MPSYNMIKYEREMGNGITNPLLMKTTDGNYVVKVIGNEHGTRILINEFVCYKLAKILGIPIPDAALINIDQSTLSLNPDLESLGVKTGLHFGSKLVPRGQTYIQGPLLNLVKNKDDIPSIILFDQIIYNNDRVLNPGNLIIDIKEKKLLAIDHSHTFKLGALWNEAELKKIHEEDLCLVKDFHGLNYKLLLKYVNGYNPFNKILQKIHEISQVDINWCFEQIPIEWELKKGDKDALNHFIWYRIENISSFMELLKEQCHEWKGGESFEF</sequence>
<feature type="domain" description="HipA-like kinase" evidence="1">
    <location>
        <begin position="11"/>
        <end position="245"/>
    </location>
</feature>
<keyword evidence="3" id="KW-1185">Reference proteome</keyword>
<dbReference type="AlphaFoldDB" id="A0A4R1AV38"/>
<protein>
    <recommendedName>
        <fullName evidence="1">HipA-like kinase domain-containing protein</fullName>
    </recommendedName>
</protein>
<organism evidence="2 3">
    <name type="scientific">Cytobacillus praedii</name>
    <dbReference type="NCBI Taxonomy" id="1742358"/>
    <lineage>
        <taxon>Bacteria</taxon>
        <taxon>Bacillati</taxon>
        <taxon>Bacillota</taxon>
        <taxon>Bacilli</taxon>
        <taxon>Bacillales</taxon>
        <taxon>Bacillaceae</taxon>
        <taxon>Cytobacillus</taxon>
    </lineage>
</organism>
<name>A0A4R1AV38_9BACI</name>
<evidence type="ECO:0000313" key="2">
    <source>
        <dbReference type="EMBL" id="TCJ01969.1"/>
    </source>
</evidence>
<evidence type="ECO:0000259" key="1">
    <source>
        <dbReference type="Pfam" id="PF20613"/>
    </source>
</evidence>
<proteinExistence type="predicted"/>
<evidence type="ECO:0000313" key="3">
    <source>
        <dbReference type="Proteomes" id="UP000293846"/>
    </source>
</evidence>
<dbReference type="Proteomes" id="UP000293846">
    <property type="component" value="Unassembled WGS sequence"/>
</dbReference>
<accession>A0A4R1AV38</accession>
<dbReference type="EMBL" id="SJTH01000044">
    <property type="protein sequence ID" value="TCJ01969.1"/>
    <property type="molecule type" value="Genomic_DNA"/>
</dbReference>
<comment type="caution">
    <text evidence="2">The sequence shown here is derived from an EMBL/GenBank/DDBJ whole genome shotgun (WGS) entry which is preliminary data.</text>
</comment>